<name>A0A4Q7D4F4_9PSED</name>
<reference evidence="1 2" key="1">
    <citation type="submission" date="2019-02" db="EMBL/GenBank/DDBJ databases">
        <title>Pseudomonas spp from wheat grain.</title>
        <authorList>
            <person name="Cho G.-S."/>
            <person name="Franz C.M.A.P."/>
        </authorList>
    </citation>
    <scope>NUCLEOTIDE SEQUENCE [LARGE SCALE GENOMIC DNA]</scope>
    <source>
        <strain evidence="1 2">133NRW</strain>
    </source>
</reference>
<dbReference type="PANTHER" id="PTHR38436:SF1">
    <property type="entry name" value="ESTER CYCLASE"/>
    <property type="match status" value="1"/>
</dbReference>
<dbReference type="InterPro" id="IPR009959">
    <property type="entry name" value="Cyclase_SnoaL-like"/>
</dbReference>
<dbReference type="AlphaFoldDB" id="A0A4Q7D4F4"/>
<dbReference type="SUPFAM" id="SSF54427">
    <property type="entry name" value="NTF2-like"/>
    <property type="match status" value="2"/>
</dbReference>
<dbReference type="RefSeq" id="WP_130138518.1">
    <property type="nucleotide sequence ID" value="NZ_SGFE01000022.1"/>
</dbReference>
<proteinExistence type="predicted"/>
<accession>A0A4Q7D4F4</accession>
<dbReference type="GO" id="GO:0030638">
    <property type="term" value="P:polyketide metabolic process"/>
    <property type="evidence" value="ECO:0007669"/>
    <property type="project" value="InterPro"/>
</dbReference>
<dbReference type="Pfam" id="PF07366">
    <property type="entry name" value="SnoaL"/>
    <property type="match status" value="2"/>
</dbReference>
<evidence type="ECO:0000313" key="1">
    <source>
        <dbReference type="EMBL" id="RZI31269.1"/>
    </source>
</evidence>
<dbReference type="EMBL" id="SGFE01000022">
    <property type="protein sequence ID" value="RZI31269.1"/>
    <property type="molecule type" value="Genomic_DNA"/>
</dbReference>
<evidence type="ECO:0000313" key="2">
    <source>
        <dbReference type="Proteomes" id="UP000293369"/>
    </source>
</evidence>
<organism evidence="1 2">
    <name type="scientific">Pseudomonas orientalis</name>
    <dbReference type="NCBI Taxonomy" id="76758"/>
    <lineage>
        <taxon>Bacteria</taxon>
        <taxon>Pseudomonadati</taxon>
        <taxon>Pseudomonadota</taxon>
        <taxon>Gammaproteobacteria</taxon>
        <taxon>Pseudomonadales</taxon>
        <taxon>Pseudomonadaceae</taxon>
        <taxon>Pseudomonas</taxon>
    </lineage>
</organism>
<evidence type="ECO:0008006" key="3">
    <source>
        <dbReference type="Google" id="ProtNLM"/>
    </source>
</evidence>
<gene>
    <name evidence="1" type="ORF">EUX57_12745</name>
</gene>
<comment type="caution">
    <text evidence="1">The sequence shown here is derived from an EMBL/GenBank/DDBJ whole genome shotgun (WGS) entry which is preliminary data.</text>
</comment>
<protein>
    <recommendedName>
        <fullName evidence="3">Polyketide cyclase</fullName>
    </recommendedName>
</protein>
<dbReference type="Proteomes" id="UP000293369">
    <property type="component" value="Unassembled WGS sequence"/>
</dbReference>
<dbReference type="InterPro" id="IPR032710">
    <property type="entry name" value="NTF2-like_dom_sf"/>
</dbReference>
<dbReference type="PANTHER" id="PTHR38436">
    <property type="entry name" value="POLYKETIDE CYCLASE SNOAL-LIKE DOMAIN"/>
    <property type="match status" value="1"/>
</dbReference>
<dbReference type="Gene3D" id="3.10.450.50">
    <property type="match status" value="2"/>
</dbReference>
<sequence>MSLTVIRERYLAAVRAKDYKSLASLYAADAIRKSPGQPDRIGVSQILEHYEDWQNTFVDMQLADQMLFLKDNVLIAVWGWKGKHVQAYMGVEPEQKKVGLIAASLFWFDSDLRITKEHTYEDPYTLLIQLGAIDDQGREVPSLTEPCQIYDCKTLKPQFENLAKMRHYNELLLSKQLEPWLDCMSEDIEWDDQMVPGLAVGREHSRDDFVMLAEAFPDASINMTNMWSVGSFVIHQGIFTATHKGPLKGIPASHRVVNVDNMDIAYFDGDVIRKGWTFGNTLDMGSQMGLGK</sequence>